<dbReference type="PANTHER" id="PTHR13794">
    <property type="entry name" value="ENOLASE SUPERFAMILY, MANDELATE RACEMASE"/>
    <property type="match status" value="1"/>
</dbReference>
<dbReference type="EMBL" id="JAMFTH010000004">
    <property type="protein sequence ID" value="MCP8900084.1"/>
    <property type="molecule type" value="Genomic_DNA"/>
</dbReference>
<evidence type="ECO:0000256" key="1">
    <source>
        <dbReference type="ARBA" id="ARBA00001946"/>
    </source>
</evidence>
<accession>A0A9X2HZR0</accession>
<protein>
    <recommendedName>
        <fullName evidence="4">Enolase C-terminal domain-containing protein</fullName>
    </recommendedName>
</protein>
<keyword evidence="3" id="KW-0460">Magnesium</keyword>
<dbReference type="InterPro" id="IPR046945">
    <property type="entry name" value="RHMD-like"/>
</dbReference>
<dbReference type="PANTHER" id="PTHR13794:SF58">
    <property type="entry name" value="MITOCHONDRIAL ENOLASE SUPERFAMILY MEMBER 1"/>
    <property type="match status" value="1"/>
</dbReference>
<reference evidence="5" key="1">
    <citation type="submission" date="2022-05" db="EMBL/GenBank/DDBJ databases">
        <authorList>
            <person name="Sun H.-N."/>
        </authorList>
    </citation>
    <scope>NUCLEOTIDE SEQUENCE</scope>
    <source>
        <strain evidence="5">HB14</strain>
    </source>
</reference>
<dbReference type="GO" id="GO:0000287">
    <property type="term" value="F:magnesium ion binding"/>
    <property type="evidence" value="ECO:0007669"/>
    <property type="project" value="TreeGrafter"/>
</dbReference>
<evidence type="ECO:0000256" key="3">
    <source>
        <dbReference type="ARBA" id="ARBA00022842"/>
    </source>
</evidence>
<dbReference type="GO" id="GO:0016052">
    <property type="term" value="P:carbohydrate catabolic process"/>
    <property type="evidence" value="ECO:0007669"/>
    <property type="project" value="TreeGrafter"/>
</dbReference>
<feature type="domain" description="Enolase C-terminal" evidence="4">
    <location>
        <begin position="206"/>
        <end position="491"/>
    </location>
</feature>
<comment type="caution">
    <text evidence="5">The sequence shown here is derived from an EMBL/GenBank/DDBJ whole genome shotgun (WGS) entry which is preliminary data.</text>
</comment>
<dbReference type="SUPFAM" id="SSF54826">
    <property type="entry name" value="Enolase N-terminal domain-like"/>
    <property type="match status" value="1"/>
</dbReference>
<organism evidence="5 6">
    <name type="scientific">Gilvimarinus xylanilyticus</name>
    <dbReference type="NCBI Taxonomy" id="2944139"/>
    <lineage>
        <taxon>Bacteria</taxon>
        <taxon>Pseudomonadati</taxon>
        <taxon>Pseudomonadota</taxon>
        <taxon>Gammaproteobacteria</taxon>
        <taxon>Cellvibrionales</taxon>
        <taxon>Cellvibrionaceae</taxon>
        <taxon>Gilvimarinus</taxon>
    </lineage>
</organism>
<dbReference type="SUPFAM" id="SSF51604">
    <property type="entry name" value="Enolase C-terminal domain-like"/>
    <property type="match status" value="1"/>
</dbReference>
<dbReference type="Proteomes" id="UP001139319">
    <property type="component" value="Unassembled WGS sequence"/>
</dbReference>
<comment type="cofactor">
    <cofactor evidence="1">
        <name>Mg(2+)</name>
        <dbReference type="ChEBI" id="CHEBI:18420"/>
    </cofactor>
</comment>
<evidence type="ECO:0000313" key="6">
    <source>
        <dbReference type="Proteomes" id="UP001139319"/>
    </source>
</evidence>
<sequence length="519" mass="56754">MITITDIRVTAVAAPPTGFGGDPRNIAQGGPTYANVYLQVFTSDPDLVGSSIIFTNGRGLKEQCQLTEQLARHFLLDPTLDVSQLHQDFNFATIVQKMLQDPDYAWLGSVGMSRMAIGAVINALWDLFSRQQQLPAWHALLNLGPEQLVALIDFEPIADVLSPDEALAMLQEAQTGLAERCDDIYAQGLLAYNTAGWSGIAIDTLCEQVQSLCERGWPMVKVKVGAGFAQARLQAVDERQWLTRAQLDALAERSAAEDIERLNAVFSTIEQNDRRASKMTVAVDSNQIFDPQSAIVFIRHLARGLYAINPTYQIQWFEEPTNPHSALGHIQIEQALQRDFDDLNPPLRAPVSTGEQASCPSVFKDLLFAYTDPAQGSASLPVLQMDYCRVAGIADNLAILLLAQKARNNGHRVRICPHAGGIGLCEGVRHVQAIKQALFGKDNGNGQLDILEFVEEPTRSVHEGIFTQPAQVVNGHYQMCTAPGVGVDYTEAGLAQYQLPGGSAWQSESLQPLARQISP</sequence>
<evidence type="ECO:0000313" key="5">
    <source>
        <dbReference type="EMBL" id="MCP8900084.1"/>
    </source>
</evidence>
<reference evidence="5" key="2">
    <citation type="submission" date="2023-01" db="EMBL/GenBank/DDBJ databases">
        <title>Gilvimarinus xylanilyticus HB14 isolated from Caulerpa lentillifera aquaculture base in Hainan, China.</title>
        <authorList>
            <person name="Zhang Y.-J."/>
        </authorList>
    </citation>
    <scope>NUCLEOTIDE SEQUENCE</scope>
    <source>
        <strain evidence="5">HB14</strain>
    </source>
</reference>
<gene>
    <name evidence="5" type="ORF">M6D89_12315</name>
</gene>
<dbReference type="Pfam" id="PF13378">
    <property type="entry name" value="MR_MLE_C"/>
    <property type="match status" value="1"/>
</dbReference>
<dbReference type="InterPro" id="IPR029017">
    <property type="entry name" value="Enolase-like_N"/>
</dbReference>
<dbReference type="Gene3D" id="3.20.20.120">
    <property type="entry name" value="Enolase-like C-terminal domain"/>
    <property type="match status" value="1"/>
</dbReference>
<evidence type="ECO:0000256" key="2">
    <source>
        <dbReference type="ARBA" id="ARBA00022723"/>
    </source>
</evidence>
<evidence type="ECO:0000259" key="4">
    <source>
        <dbReference type="Pfam" id="PF13378"/>
    </source>
</evidence>
<dbReference type="RefSeq" id="WP_253968381.1">
    <property type="nucleotide sequence ID" value="NZ_JAMFTH010000004.1"/>
</dbReference>
<dbReference type="GO" id="GO:0016836">
    <property type="term" value="F:hydro-lyase activity"/>
    <property type="evidence" value="ECO:0007669"/>
    <property type="project" value="TreeGrafter"/>
</dbReference>
<keyword evidence="2" id="KW-0479">Metal-binding</keyword>
<proteinExistence type="predicted"/>
<dbReference type="Gene3D" id="3.30.390.10">
    <property type="entry name" value="Enolase-like, N-terminal domain"/>
    <property type="match status" value="1"/>
</dbReference>
<dbReference type="InterPro" id="IPR029065">
    <property type="entry name" value="Enolase_C-like"/>
</dbReference>
<dbReference type="AlphaFoldDB" id="A0A9X2HZR0"/>
<keyword evidence="6" id="KW-1185">Reference proteome</keyword>
<dbReference type="InterPro" id="IPR036849">
    <property type="entry name" value="Enolase-like_C_sf"/>
</dbReference>
<name>A0A9X2HZR0_9GAMM</name>